<dbReference type="InterPro" id="IPR044107">
    <property type="entry name" value="PIKKc_ATM"/>
</dbReference>
<name>A0A8K0TAM3_9PEZI</name>
<protein>
    <recommendedName>
        <fullName evidence="6 20">Serine/threonine-protein kinase Tel1</fullName>
        <ecNumber evidence="5 20">2.7.11.1</ecNumber>
    </recommendedName>
</protein>
<evidence type="ECO:0000256" key="14">
    <source>
        <dbReference type="ARBA" id="ARBA00022853"/>
    </source>
</evidence>
<evidence type="ECO:0000256" key="17">
    <source>
        <dbReference type="ARBA" id="ARBA00025079"/>
    </source>
</evidence>
<proteinExistence type="inferred from homology"/>
<feature type="domain" description="PI3K/PI4K catalytic" evidence="23">
    <location>
        <begin position="2515"/>
        <end position="2826"/>
    </location>
</feature>
<feature type="domain" description="FATC" evidence="25">
    <location>
        <begin position="2831"/>
        <end position="2863"/>
    </location>
</feature>
<keyword evidence="14 20" id="KW-0156">Chromatin regulator</keyword>
<dbReference type="Gene3D" id="3.30.1010.10">
    <property type="entry name" value="Phosphatidylinositol 3-kinase Catalytic Subunit, Chain A, domain 4"/>
    <property type="match status" value="1"/>
</dbReference>
<keyword evidence="21" id="KW-0175">Coiled coil</keyword>
<dbReference type="PROSITE" id="PS50290">
    <property type="entry name" value="PI3_4_KINASE_3"/>
    <property type="match status" value="1"/>
</dbReference>
<comment type="caution">
    <text evidence="26">The sequence shown here is derived from an EMBL/GenBank/DDBJ whole genome shotgun (WGS) entry which is preliminary data.</text>
</comment>
<dbReference type="InterPro" id="IPR003152">
    <property type="entry name" value="FATC_dom"/>
</dbReference>
<evidence type="ECO:0000256" key="2">
    <source>
        <dbReference type="ARBA" id="ARBA00004574"/>
    </source>
</evidence>
<gene>
    <name evidence="26" type="ORF">B0T11DRAFT_358917</name>
</gene>
<evidence type="ECO:0000256" key="12">
    <source>
        <dbReference type="ARBA" id="ARBA00022777"/>
    </source>
</evidence>
<evidence type="ECO:0000256" key="16">
    <source>
        <dbReference type="ARBA" id="ARBA00023242"/>
    </source>
</evidence>
<keyword evidence="11 20" id="KW-0227">DNA damage</keyword>
<keyword evidence="9 20" id="KW-0808">Transferase</keyword>
<feature type="domain" description="FAT" evidence="24">
    <location>
        <begin position="1811"/>
        <end position="2411"/>
    </location>
</feature>
<dbReference type="InterPro" id="IPR036940">
    <property type="entry name" value="PI3/4_kinase_cat_sf"/>
</dbReference>
<dbReference type="PROSITE" id="PS51190">
    <property type="entry name" value="FATC"/>
    <property type="match status" value="1"/>
</dbReference>
<evidence type="ECO:0000256" key="20">
    <source>
        <dbReference type="RuleBase" id="RU365027"/>
    </source>
</evidence>
<dbReference type="Pfam" id="PF00454">
    <property type="entry name" value="PI3_PI4_kinase"/>
    <property type="match status" value="1"/>
</dbReference>
<dbReference type="PANTHER" id="PTHR37079:SF4">
    <property type="entry name" value="SERINE_THREONINE-PROTEIN KINASE ATM"/>
    <property type="match status" value="1"/>
</dbReference>
<evidence type="ECO:0000256" key="19">
    <source>
        <dbReference type="ARBA" id="ARBA00048679"/>
    </source>
</evidence>
<keyword evidence="8 20" id="KW-0723">Serine/threonine-protein kinase</keyword>
<evidence type="ECO:0000313" key="27">
    <source>
        <dbReference type="Proteomes" id="UP000813385"/>
    </source>
</evidence>
<evidence type="ECO:0000259" key="23">
    <source>
        <dbReference type="PROSITE" id="PS50290"/>
    </source>
</evidence>
<evidence type="ECO:0000256" key="10">
    <source>
        <dbReference type="ARBA" id="ARBA00022741"/>
    </source>
</evidence>
<accession>A0A8K0TAM3</accession>
<dbReference type="InterPro" id="IPR011009">
    <property type="entry name" value="Kinase-like_dom_sf"/>
</dbReference>
<dbReference type="Proteomes" id="UP000813385">
    <property type="component" value="Unassembled WGS sequence"/>
</dbReference>
<reference evidence="26" key="1">
    <citation type="journal article" date="2021" name="Nat. Commun.">
        <title>Genetic determinants of endophytism in the Arabidopsis root mycobiome.</title>
        <authorList>
            <person name="Mesny F."/>
            <person name="Miyauchi S."/>
            <person name="Thiergart T."/>
            <person name="Pickel B."/>
            <person name="Atanasova L."/>
            <person name="Karlsson M."/>
            <person name="Huettel B."/>
            <person name="Barry K.W."/>
            <person name="Haridas S."/>
            <person name="Chen C."/>
            <person name="Bauer D."/>
            <person name="Andreopoulos W."/>
            <person name="Pangilinan J."/>
            <person name="LaButti K."/>
            <person name="Riley R."/>
            <person name="Lipzen A."/>
            <person name="Clum A."/>
            <person name="Drula E."/>
            <person name="Henrissat B."/>
            <person name="Kohler A."/>
            <person name="Grigoriev I.V."/>
            <person name="Martin F.M."/>
            <person name="Hacquard S."/>
        </authorList>
    </citation>
    <scope>NUCLEOTIDE SEQUENCE</scope>
    <source>
        <strain evidence="26">MPI-CAGE-AT-0016</strain>
    </source>
</reference>
<dbReference type="InterPro" id="IPR014009">
    <property type="entry name" value="PIK_FAT"/>
</dbReference>
<dbReference type="InterPro" id="IPR021668">
    <property type="entry name" value="TAN"/>
</dbReference>
<evidence type="ECO:0000313" key="26">
    <source>
        <dbReference type="EMBL" id="KAH7349852.1"/>
    </source>
</evidence>
<dbReference type="Pfam" id="PF11640">
    <property type="entry name" value="TAN"/>
    <property type="match status" value="1"/>
</dbReference>
<evidence type="ECO:0000256" key="9">
    <source>
        <dbReference type="ARBA" id="ARBA00022679"/>
    </source>
</evidence>
<dbReference type="PROSITE" id="PS00916">
    <property type="entry name" value="PI3_4_KINASE_2"/>
    <property type="match status" value="1"/>
</dbReference>
<organism evidence="26 27">
    <name type="scientific">Plectosphaerella cucumerina</name>
    <dbReference type="NCBI Taxonomy" id="40658"/>
    <lineage>
        <taxon>Eukaryota</taxon>
        <taxon>Fungi</taxon>
        <taxon>Dikarya</taxon>
        <taxon>Ascomycota</taxon>
        <taxon>Pezizomycotina</taxon>
        <taxon>Sordariomycetes</taxon>
        <taxon>Hypocreomycetidae</taxon>
        <taxon>Glomerellales</taxon>
        <taxon>Plectosphaerellaceae</taxon>
        <taxon>Plectosphaerella</taxon>
    </lineage>
</organism>
<comment type="similarity">
    <text evidence="3 20">Belongs to the PI3/PI4-kinase family. ATM subfamily.</text>
</comment>
<comment type="catalytic activity">
    <reaction evidence="19">
        <text>L-seryl-[protein] + ATP = O-phospho-L-seryl-[protein] + ADP + H(+)</text>
        <dbReference type="Rhea" id="RHEA:17989"/>
        <dbReference type="Rhea" id="RHEA-COMP:9863"/>
        <dbReference type="Rhea" id="RHEA-COMP:11604"/>
        <dbReference type="ChEBI" id="CHEBI:15378"/>
        <dbReference type="ChEBI" id="CHEBI:29999"/>
        <dbReference type="ChEBI" id="CHEBI:30616"/>
        <dbReference type="ChEBI" id="CHEBI:83421"/>
        <dbReference type="ChEBI" id="CHEBI:456216"/>
        <dbReference type="EC" id="2.7.11.1"/>
    </reaction>
</comment>
<comment type="subunit">
    <text evidence="4">Associates with DNA double-strand breaks.</text>
</comment>
<keyword evidence="15 20" id="KW-0779">Telomere</keyword>
<evidence type="ECO:0000256" key="18">
    <source>
        <dbReference type="ARBA" id="ARBA00047899"/>
    </source>
</evidence>
<keyword evidence="7 20" id="KW-0158">Chromosome</keyword>
<feature type="coiled-coil region" evidence="21">
    <location>
        <begin position="2241"/>
        <end position="2268"/>
    </location>
</feature>
<dbReference type="CDD" id="cd05171">
    <property type="entry name" value="PIKKc_ATM"/>
    <property type="match status" value="1"/>
</dbReference>
<dbReference type="GO" id="GO:0006325">
    <property type="term" value="P:chromatin organization"/>
    <property type="evidence" value="ECO:0007669"/>
    <property type="project" value="UniProtKB-KW"/>
</dbReference>
<feature type="region of interest" description="Disordered" evidence="22">
    <location>
        <begin position="159"/>
        <end position="190"/>
    </location>
</feature>
<dbReference type="SMART" id="SM01343">
    <property type="entry name" value="FATC"/>
    <property type="match status" value="1"/>
</dbReference>
<comment type="function">
    <text evidence="17 20">Serine/threonine protein kinase which activates checkpoint signaling upon genotoxic stresses such as ionizing radiation (IR), ultraviolet light (UV), or DNA replication stalling, thereby acting as a DNA damage sensor. Recognizes the substrate consensus sequence [ST]-Q. Phosphorylates histone H2A to form H2AS128ph (gamma-H2A) at sites of DNA damage, involved in the regulation of DNA damage response mechanism. Required for the control of telomere length and genome stability.</text>
</comment>
<keyword evidence="16 20" id="KW-0539">Nucleus</keyword>
<dbReference type="SMART" id="SM00146">
    <property type="entry name" value="PI3Kc"/>
    <property type="match status" value="1"/>
</dbReference>
<dbReference type="Gene3D" id="1.10.1070.11">
    <property type="entry name" value="Phosphatidylinositol 3-/4-kinase, catalytic domain"/>
    <property type="match status" value="1"/>
</dbReference>
<dbReference type="GO" id="GO:0004674">
    <property type="term" value="F:protein serine/threonine kinase activity"/>
    <property type="evidence" value="ECO:0007669"/>
    <property type="project" value="UniProtKB-KW"/>
</dbReference>
<comment type="catalytic activity">
    <reaction evidence="18 20">
        <text>L-threonyl-[protein] + ATP = O-phospho-L-threonyl-[protein] + ADP + H(+)</text>
        <dbReference type="Rhea" id="RHEA:46608"/>
        <dbReference type="Rhea" id="RHEA-COMP:11060"/>
        <dbReference type="Rhea" id="RHEA-COMP:11605"/>
        <dbReference type="ChEBI" id="CHEBI:15378"/>
        <dbReference type="ChEBI" id="CHEBI:30013"/>
        <dbReference type="ChEBI" id="CHEBI:30616"/>
        <dbReference type="ChEBI" id="CHEBI:61977"/>
        <dbReference type="ChEBI" id="CHEBI:456216"/>
        <dbReference type="EC" id="2.7.11.1"/>
    </reaction>
</comment>
<dbReference type="PROSITE" id="PS51189">
    <property type="entry name" value="FAT"/>
    <property type="match status" value="1"/>
</dbReference>
<dbReference type="PROSITE" id="PS00915">
    <property type="entry name" value="PI3_4_KINASE_1"/>
    <property type="match status" value="1"/>
</dbReference>
<sequence>MSSEGSLFDDLASISSGSIKARDAGIKSLIALLDPRSRLLDGLTDRHYHRIFEALFSCALVEQRSGKSSSGRNRLARVTEALRLALHHGASKLKRKTVRAVIDHIIQSAAPQDFKSLITLLTPNVEHLAASKDAQDWFSCFDFCLDTLAGLLDNDSDTNARASPIPSSGTGTGRSDSLNGRGPGSTQSSATRNTIQDLLHCIHLLVLPANAPVRSRARALAEVLTKVLRLPYVIGTITLYAFSCLNILFESIQADDVELAKRLAEDAVPLVRQWWERRTVANDEMQNSVRDEMLKVVLNIHLHLQKMASSSEYTVFDEIEQLSEALWLEYARRQERNQLQLHDITFTTSVLPTDHFQTHGFGLRPHHIEGERKWALILNIALLEYILWQRDASHATVAAAEAPLDDDLPRKRRRKTNKSVRLRDKLISSDTSQAALRVIPFLADLGLDLADLRSDVATQVSGGTPWAMVAYASLTSRHGLDDTWKMTWPLAVRAMDHPDTCRAASFLLRVMLDTGHIPYQSIANDINSIVTTAEVNGPKVLVDSSIQLMAQIQAMRNAKLPNASQETSLHIIQWSMARWMPVQPRNTPNHSLLIHPTELANLLLKCCGAKQMDLHQTPITGGTISQTWSQHLNSTAAIRYLLLLPEAPAHMLNKASAKLEPIVDTASHLSSRTLILELLFLKLAELDELCKSWTKKASEGGAQISTEKLQNLLSACAVSAALAPYLAHCNTRQSRDIEPLVMGLMDSTLNTICAASDNKDLFQVVLQEMALHIPPMSTACLQSLTNDGGLVLRLVVSVAGSLRQSAEKDASYRTKDEDSDDEFGSQERLINTAAKPIEMPRHNTSMRLHPEAFAHATAARIYFLEALHANPGSSAVPSSFIDFACGLPSESLLFSGNAVTEIISSDFSIHDDDVRHIIEKIGSLVGEARLASCEVAQSTVLNMMDGLMQAWLDTKSDIYSDVQDLYHYFVGQSLPQNALSPQSQNSLAKLLFRLLQNEPGYGTNCGLASSRTTLLLIMQQSPMVVKYSIAVRLPEIFGLYVLKAHDDVFVDVLESLPTDPTIVEGIAFRLLVLSELACRWPTLLRRCTYHIFEVPGKVNSSAEYATRCLAHVSKSLHLSSPKDLFALFRPQLLYTWLEEESIDDMPFEIFGFESLRQMLETSQAEAAALMLMRLHVEKAKSLVHQLSTTYPELIRKGFAKIVAYAIAQDTSMSRQGQDSAENRIRKQLGNEPYIDGIYANFADIVAIMFDTFDQENSIEKYFAQDDEFVYAATIMDEIKGYSHSEVRLTANQQPVFRAKYLLRQLFHLCNRTEHELRTLWTPAMVVLVARRLFDSIHPALGSLHACSALRKVRVLICLAGPAALDQYPTEMLLHSIRPLIVDSECADDALGISRYLITKASQYLKYAPSFLAGYGLSTLASLRVFLESSQSSTTQESQFKATISKAQRFHAWLSDYLNKFESPYFADEDQQASFKIITQTASNIRSSGNAESGSNESKLLLEILRDEQREKKLLNEPARELALGLLCGDFVIPASVQQDVLSTDDAAAQHSGIVWTSCKSGTLSDEYLAWAGRVMGRSFAATGELQSDFLRESKLSKSLELASTDHTSGEGLIRLLQQLTHNKDSFTAGLAESALRAAISEAIALEDKRLMAAAQTALHEPLFIASGWHPYQAPPSDSGPFESEQELHLFSGAWIERETWVQDIAAYLAQTSSDDILLTYLRRVVLHDKTFAKDALPFIVHMALSNQLEKQQTVKRQLSEGIKAWLESGTEAAKANQRHLINAILYLRTQALPRESSIADRCQWLDVDYGTIGSASSKCGMPKTALLFMEIAASQLTRVSRRTSAAREEDNTEALLQIYESIDDPDAYYGILQPASLDEVLGRAEHENDGPKTLAFRGAVHTGHARRRDPAAQSDAMSLVGALGILGLPGMAYNLIRSLDNAEESDSKSLQNTFDLARRLETWNLPAPAASNNHAVTLYKAFQSIQQAQGIAAVRQAIYHGYTETMRTLAGSLNPATLRGQLGALAALTELDDAVNVADFGELSDLLQRFEQRSRWMRRGRYLDVRSLLSCRETTFTLISQHESLRGVLSQAQAKQTEINCKLISSGIYRYHRATNECLNLWTEPDLIGRCEKLGLNVDATVQFELASSMWDHGETKSSIHMLQALDSPSLLKKQSIPVSRSALLSKIGHQVSAARLEKPQEIQNNYLAPALKELKGNTKGKEAGQVFHQFAMFCDDQLQNQDALEDLARLRKLRKGKSEEVAQLRALLATAKTADLTNKYKAHLIKAKSWLDLDDQELRRLEQTRAEFVRLSLENYLLCLSASDEFNNDALRFTALWLERSDDDTTNEAVRKHLSGVPTRKFAMLMNQLSSRLQDRQGDLFQSLLLGLVRSICIDHPYHGMYHIWSSAKVKLNNQDDVATRRQKAAERLSKELDRNEKVGDVWHAIDRTSGYYHRLAGEKNDKFKAGQKFALKDSTTAFQLTQALAKYRIPPPTMQIELNADCDYSRVPIVARLEPQMTIASGVSAPKIITVVGTDGKRYRQLVKGGSDDLRQDAIMEQVFAAVSALLARNRETQQRNLGIRTYKVLPLTAVSGLIEFVPNTIPLHEFLMPAHERYHPKDLKGSQCRKEISNVQGKSVEQRVATYRKVKEKFQPVMKYFFLEYFVDPDEWFAKRTAYTRTTAAISMLGHVLGLGDRHGHNILLDHETGEVVHIDLGVAFEMGRVLPVPELVPFRLTRDIVDGMGLTKTEGVFRRCCEFTMDALREEQYSIMTILDVLRYDPLYSWSISPVRLAKLQGQGQGQDPGVSRGPVDEAGEADRALEVVRKKLSKTLSVEATVNDLINQATDERNLALLYSGWAAYA</sequence>
<evidence type="ECO:0000259" key="24">
    <source>
        <dbReference type="PROSITE" id="PS51189"/>
    </source>
</evidence>
<dbReference type="PANTHER" id="PTHR37079">
    <property type="entry name" value="SERINE/THREONINE-PROTEIN KINASE ATM"/>
    <property type="match status" value="1"/>
</dbReference>
<dbReference type="Pfam" id="PF02260">
    <property type="entry name" value="FATC"/>
    <property type="match status" value="1"/>
</dbReference>
<evidence type="ECO:0000256" key="15">
    <source>
        <dbReference type="ARBA" id="ARBA00022895"/>
    </source>
</evidence>
<dbReference type="FunFam" id="3.30.1010.10:FF:000019">
    <property type="entry name" value="Serine/threonine-protein kinase Tel1"/>
    <property type="match status" value="1"/>
</dbReference>
<comment type="subcellular location">
    <subcellularLocation>
        <location evidence="2 20">Chromosome</location>
        <location evidence="2 20">Telomere</location>
    </subcellularLocation>
    <subcellularLocation>
        <location evidence="1 20">Nucleus</location>
    </subcellularLocation>
</comment>
<evidence type="ECO:0000256" key="3">
    <source>
        <dbReference type="ARBA" id="ARBA00010769"/>
    </source>
</evidence>
<dbReference type="InterPro" id="IPR038980">
    <property type="entry name" value="ATM_plant"/>
</dbReference>
<evidence type="ECO:0000256" key="6">
    <source>
        <dbReference type="ARBA" id="ARBA00014619"/>
    </source>
</evidence>
<dbReference type="OrthoDB" id="381190at2759"/>
<dbReference type="EMBL" id="JAGPXD010000006">
    <property type="protein sequence ID" value="KAH7349852.1"/>
    <property type="molecule type" value="Genomic_DNA"/>
</dbReference>
<evidence type="ECO:0000256" key="4">
    <source>
        <dbReference type="ARBA" id="ARBA00011370"/>
    </source>
</evidence>
<evidence type="ECO:0000256" key="13">
    <source>
        <dbReference type="ARBA" id="ARBA00022840"/>
    </source>
</evidence>
<keyword evidence="10 20" id="KW-0547">Nucleotide-binding</keyword>
<evidence type="ECO:0000256" key="5">
    <source>
        <dbReference type="ARBA" id="ARBA00012513"/>
    </source>
</evidence>
<evidence type="ECO:0000256" key="1">
    <source>
        <dbReference type="ARBA" id="ARBA00004123"/>
    </source>
</evidence>
<dbReference type="SUPFAM" id="SSF56112">
    <property type="entry name" value="Protein kinase-like (PK-like)"/>
    <property type="match status" value="1"/>
</dbReference>
<evidence type="ECO:0000256" key="8">
    <source>
        <dbReference type="ARBA" id="ARBA00022527"/>
    </source>
</evidence>
<dbReference type="InterPro" id="IPR018936">
    <property type="entry name" value="PI3/4_kinase_CS"/>
</dbReference>
<keyword evidence="27" id="KW-1185">Reference proteome</keyword>
<evidence type="ECO:0000256" key="7">
    <source>
        <dbReference type="ARBA" id="ARBA00022454"/>
    </source>
</evidence>
<dbReference type="EC" id="2.7.11.1" evidence="5 20"/>
<dbReference type="GO" id="GO:0005524">
    <property type="term" value="F:ATP binding"/>
    <property type="evidence" value="ECO:0007669"/>
    <property type="project" value="UniProtKB-KW"/>
</dbReference>
<dbReference type="GO" id="GO:0035556">
    <property type="term" value="P:intracellular signal transduction"/>
    <property type="evidence" value="ECO:0007669"/>
    <property type="project" value="UniProtKB-ARBA"/>
</dbReference>
<evidence type="ECO:0000256" key="22">
    <source>
        <dbReference type="SAM" id="MobiDB-lite"/>
    </source>
</evidence>
<dbReference type="SMART" id="SM01342">
    <property type="entry name" value="TAN"/>
    <property type="match status" value="1"/>
</dbReference>
<evidence type="ECO:0000256" key="11">
    <source>
        <dbReference type="ARBA" id="ARBA00022763"/>
    </source>
</evidence>
<evidence type="ECO:0000256" key="21">
    <source>
        <dbReference type="SAM" id="Coils"/>
    </source>
</evidence>
<dbReference type="GO" id="GO:0000781">
    <property type="term" value="C:chromosome, telomeric region"/>
    <property type="evidence" value="ECO:0007669"/>
    <property type="project" value="UniProtKB-SubCell"/>
</dbReference>
<dbReference type="GO" id="GO:0005634">
    <property type="term" value="C:nucleus"/>
    <property type="evidence" value="ECO:0007669"/>
    <property type="project" value="UniProtKB-SubCell"/>
</dbReference>
<dbReference type="InterPro" id="IPR000403">
    <property type="entry name" value="PI3/4_kinase_cat_dom"/>
</dbReference>
<dbReference type="GO" id="GO:0006281">
    <property type="term" value="P:DNA repair"/>
    <property type="evidence" value="ECO:0007669"/>
    <property type="project" value="InterPro"/>
</dbReference>
<evidence type="ECO:0000259" key="25">
    <source>
        <dbReference type="PROSITE" id="PS51190"/>
    </source>
</evidence>
<keyword evidence="12 20" id="KW-0418">Kinase</keyword>
<keyword evidence="13 20" id="KW-0067">ATP-binding</keyword>